<proteinExistence type="predicted"/>
<evidence type="ECO:0000256" key="1">
    <source>
        <dbReference type="SAM" id="MobiDB-lite"/>
    </source>
</evidence>
<keyword evidence="3" id="KW-1185">Reference proteome</keyword>
<protein>
    <submittedName>
        <fullName evidence="2">Uncharacterized protein</fullName>
    </submittedName>
</protein>
<name>A0A2T3A3I5_9PEZI</name>
<feature type="region of interest" description="Disordered" evidence="1">
    <location>
        <begin position="191"/>
        <end position="210"/>
    </location>
</feature>
<feature type="compositionally biased region" description="Basic and acidic residues" evidence="1">
    <location>
        <begin position="221"/>
        <end position="239"/>
    </location>
</feature>
<feature type="region of interest" description="Disordered" evidence="1">
    <location>
        <begin position="221"/>
        <end position="244"/>
    </location>
</feature>
<organism evidence="2 3">
    <name type="scientific">Coniella lustricola</name>
    <dbReference type="NCBI Taxonomy" id="2025994"/>
    <lineage>
        <taxon>Eukaryota</taxon>
        <taxon>Fungi</taxon>
        <taxon>Dikarya</taxon>
        <taxon>Ascomycota</taxon>
        <taxon>Pezizomycotina</taxon>
        <taxon>Sordariomycetes</taxon>
        <taxon>Sordariomycetidae</taxon>
        <taxon>Diaporthales</taxon>
        <taxon>Schizoparmaceae</taxon>
        <taxon>Coniella</taxon>
    </lineage>
</organism>
<dbReference type="Proteomes" id="UP000241462">
    <property type="component" value="Unassembled WGS sequence"/>
</dbReference>
<feature type="compositionally biased region" description="Basic and acidic residues" evidence="1">
    <location>
        <begin position="285"/>
        <end position="296"/>
    </location>
</feature>
<evidence type="ECO:0000313" key="3">
    <source>
        <dbReference type="Proteomes" id="UP000241462"/>
    </source>
</evidence>
<accession>A0A2T3A3I5</accession>
<feature type="region of interest" description="Disordered" evidence="1">
    <location>
        <begin position="43"/>
        <end position="90"/>
    </location>
</feature>
<feature type="region of interest" description="Disordered" evidence="1">
    <location>
        <begin position="1"/>
        <end position="20"/>
    </location>
</feature>
<feature type="compositionally biased region" description="Basic residues" evidence="1">
    <location>
        <begin position="1"/>
        <end position="12"/>
    </location>
</feature>
<reference evidence="2 3" key="1">
    <citation type="journal article" date="2018" name="Mycol. Prog.">
        <title>Coniella lustricola, a new species from submerged detritus.</title>
        <authorList>
            <person name="Raudabaugh D.B."/>
            <person name="Iturriaga T."/>
            <person name="Carver A."/>
            <person name="Mondo S."/>
            <person name="Pangilinan J."/>
            <person name="Lipzen A."/>
            <person name="He G."/>
            <person name="Amirebrahimi M."/>
            <person name="Grigoriev I.V."/>
            <person name="Miller A.N."/>
        </authorList>
    </citation>
    <scope>NUCLEOTIDE SEQUENCE [LARGE SCALE GENOMIC DNA]</scope>
    <source>
        <strain evidence="2 3">B22-T-1</strain>
    </source>
</reference>
<feature type="compositionally biased region" description="Polar residues" evidence="1">
    <location>
        <begin position="200"/>
        <end position="210"/>
    </location>
</feature>
<dbReference type="AlphaFoldDB" id="A0A2T3A3I5"/>
<feature type="compositionally biased region" description="Basic and acidic residues" evidence="1">
    <location>
        <begin position="43"/>
        <end position="64"/>
    </location>
</feature>
<feature type="region of interest" description="Disordered" evidence="1">
    <location>
        <begin position="276"/>
        <end position="296"/>
    </location>
</feature>
<sequence>MAAQPRPKKARRCTSQASFVDPEELTRRLSLLLIQEQYRELDAKRSKGEQDLFQARQEEAERSRKSSRTQSALCPALSPKTHTQTVSKAKLAPAPRLVPNAHMTTEPTRRTLQFVTRSHRTSKVLDSETTDIKSVDGHQFGQRLRCESAPDLQIIKEVDHGMGKTSQEICHPGPPPMTKGRRFSVMSWIRDKSPDEPKSSGGTSLQSRTRSVLLLDIAETHQERHADREGKDETEHHSNDATLINSKRSSTGIARAVVTRKRSSILKKLDDYWFPRSQPSNKEIAANKHAEDDEKTLSNAVRSKKFRFLSKLRL</sequence>
<evidence type="ECO:0000313" key="2">
    <source>
        <dbReference type="EMBL" id="PSR82243.1"/>
    </source>
</evidence>
<dbReference type="InParanoid" id="A0A2T3A3I5"/>
<dbReference type="EMBL" id="KZ678483">
    <property type="protein sequence ID" value="PSR82243.1"/>
    <property type="molecule type" value="Genomic_DNA"/>
</dbReference>
<gene>
    <name evidence="2" type="ORF">BD289DRAFT_21786</name>
</gene>